<organism evidence="1 2">
    <name type="scientific">Allomyces macrogynus (strain ATCC 38327)</name>
    <name type="common">Allomyces javanicus var. macrogynus</name>
    <dbReference type="NCBI Taxonomy" id="578462"/>
    <lineage>
        <taxon>Eukaryota</taxon>
        <taxon>Fungi</taxon>
        <taxon>Fungi incertae sedis</taxon>
        <taxon>Blastocladiomycota</taxon>
        <taxon>Blastocladiomycetes</taxon>
        <taxon>Blastocladiales</taxon>
        <taxon>Blastocladiaceae</taxon>
        <taxon>Allomyces</taxon>
    </lineage>
</organism>
<dbReference type="AlphaFoldDB" id="A0A0L0SN09"/>
<reference evidence="2" key="2">
    <citation type="submission" date="2009-11" db="EMBL/GenBank/DDBJ databases">
        <title>The Genome Sequence of Allomyces macrogynus strain ATCC 38327.</title>
        <authorList>
            <consortium name="The Broad Institute Genome Sequencing Platform"/>
            <person name="Russ C."/>
            <person name="Cuomo C."/>
            <person name="Shea T."/>
            <person name="Young S.K."/>
            <person name="Zeng Q."/>
            <person name="Koehrsen M."/>
            <person name="Haas B."/>
            <person name="Borodovsky M."/>
            <person name="Guigo R."/>
            <person name="Alvarado L."/>
            <person name="Berlin A."/>
            <person name="Borenstein D."/>
            <person name="Chen Z."/>
            <person name="Engels R."/>
            <person name="Freedman E."/>
            <person name="Gellesch M."/>
            <person name="Goldberg J."/>
            <person name="Griggs A."/>
            <person name="Gujja S."/>
            <person name="Heiman D."/>
            <person name="Hepburn T."/>
            <person name="Howarth C."/>
            <person name="Jen D."/>
            <person name="Larson L."/>
            <person name="Lewis B."/>
            <person name="Mehta T."/>
            <person name="Park D."/>
            <person name="Pearson M."/>
            <person name="Roberts A."/>
            <person name="Saif S."/>
            <person name="Shenoy N."/>
            <person name="Sisk P."/>
            <person name="Stolte C."/>
            <person name="Sykes S."/>
            <person name="Walk T."/>
            <person name="White J."/>
            <person name="Yandava C."/>
            <person name="Burger G."/>
            <person name="Gray M.W."/>
            <person name="Holland P.W.H."/>
            <person name="King N."/>
            <person name="Lang F.B.F."/>
            <person name="Roger A.J."/>
            <person name="Ruiz-Trillo I."/>
            <person name="Lander E."/>
            <person name="Nusbaum C."/>
        </authorList>
    </citation>
    <scope>NUCLEOTIDE SEQUENCE [LARGE SCALE GENOMIC DNA]</scope>
    <source>
        <strain evidence="2">ATCC 38327</strain>
    </source>
</reference>
<accession>A0A0L0SN09</accession>
<protein>
    <submittedName>
        <fullName evidence="1">Uncharacterized protein</fullName>
    </submittedName>
</protein>
<evidence type="ECO:0000313" key="2">
    <source>
        <dbReference type="Proteomes" id="UP000054350"/>
    </source>
</evidence>
<dbReference type="EMBL" id="GG745343">
    <property type="protein sequence ID" value="KNE63765.1"/>
    <property type="molecule type" value="Genomic_DNA"/>
</dbReference>
<gene>
    <name evidence="1" type="ORF">AMAG_19056</name>
</gene>
<proteinExistence type="predicted"/>
<evidence type="ECO:0000313" key="1">
    <source>
        <dbReference type="EMBL" id="KNE63765.1"/>
    </source>
</evidence>
<sequence>MSHQFRPAPVVVAAAASPDKRAVPGLQQRRPDVVHLGCLRPRSRCVAAWHFLHKLALFTIGEGGGKRQRDEKHRVASAIAEFALRCALMPDVGVHCHSAPTCSSRLRGCSNQNCQWVPNALTPLLGRTERECCATLLRSALAWIVSVFLSRPLPPRPASASPLSPVPASARRERPSSTLLSDASSLLLSCGHSSWFAPRLGIEGSFALILRPLNFFPGTPAACSVRNQLICPCRQSSRPSHPCAADSTDQRRCGGRAISSPIQLYALLLRIWPSSSSYPKRH</sequence>
<keyword evidence="2" id="KW-1185">Reference proteome</keyword>
<name>A0A0L0SN09_ALLM3</name>
<reference evidence="1 2" key="1">
    <citation type="submission" date="2009-11" db="EMBL/GenBank/DDBJ databases">
        <title>Annotation of Allomyces macrogynus ATCC 38327.</title>
        <authorList>
            <consortium name="The Broad Institute Genome Sequencing Platform"/>
            <person name="Russ C."/>
            <person name="Cuomo C."/>
            <person name="Burger G."/>
            <person name="Gray M.W."/>
            <person name="Holland P.W.H."/>
            <person name="King N."/>
            <person name="Lang F.B.F."/>
            <person name="Roger A.J."/>
            <person name="Ruiz-Trillo I."/>
            <person name="Young S.K."/>
            <person name="Zeng Q."/>
            <person name="Gargeya S."/>
            <person name="Fitzgerald M."/>
            <person name="Haas B."/>
            <person name="Abouelleil A."/>
            <person name="Alvarado L."/>
            <person name="Arachchi H.M."/>
            <person name="Berlin A."/>
            <person name="Chapman S.B."/>
            <person name="Gearin G."/>
            <person name="Goldberg J."/>
            <person name="Griggs A."/>
            <person name="Gujja S."/>
            <person name="Hansen M."/>
            <person name="Heiman D."/>
            <person name="Howarth C."/>
            <person name="Larimer J."/>
            <person name="Lui A."/>
            <person name="MacDonald P.J.P."/>
            <person name="McCowen C."/>
            <person name="Montmayeur A."/>
            <person name="Murphy C."/>
            <person name="Neiman D."/>
            <person name="Pearson M."/>
            <person name="Priest M."/>
            <person name="Roberts A."/>
            <person name="Saif S."/>
            <person name="Shea T."/>
            <person name="Sisk P."/>
            <person name="Stolte C."/>
            <person name="Sykes S."/>
            <person name="Wortman J."/>
            <person name="Nusbaum C."/>
            <person name="Birren B."/>
        </authorList>
    </citation>
    <scope>NUCLEOTIDE SEQUENCE [LARGE SCALE GENOMIC DNA]</scope>
    <source>
        <strain evidence="1 2">ATCC 38327</strain>
    </source>
</reference>
<dbReference type="Proteomes" id="UP000054350">
    <property type="component" value="Unassembled WGS sequence"/>
</dbReference>
<dbReference type="VEuPathDB" id="FungiDB:AMAG_19056"/>